<keyword evidence="3" id="KW-1185">Reference proteome</keyword>
<gene>
    <name evidence="2" type="ORF">B0A49_13413</name>
</gene>
<evidence type="ECO:0000313" key="3">
    <source>
        <dbReference type="Proteomes" id="UP000308768"/>
    </source>
</evidence>
<sequence length="167" mass="18617">MRGWTWRTRYSTYLGGLGTGIGEGNEGVECGRHAACLAARNVEKEIDCDADELAQLKRELAHVEAGRWQGTSYLAQEMEGIGGVVKKKVRKRVRVGATVKEWEDERERGGYLGREQKGLVRSWCSWCERVVLGKKDVERESGTDELSRWPSASSSSAESSGASEYRD</sequence>
<dbReference type="EMBL" id="NAJN01002996">
    <property type="protein sequence ID" value="TKA45677.1"/>
    <property type="molecule type" value="Genomic_DNA"/>
</dbReference>
<evidence type="ECO:0000256" key="1">
    <source>
        <dbReference type="SAM" id="MobiDB-lite"/>
    </source>
</evidence>
<dbReference type="AlphaFoldDB" id="A0A4U0V9Y9"/>
<name>A0A4U0V9Y9_9PEZI</name>
<feature type="compositionally biased region" description="Low complexity" evidence="1">
    <location>
        <begin position="151"/>
        <end position="167"/>
    </location>
</feature>
<reference evidence="2 3" key="1">
    <citation type="submission" date="2017-03" db="EMBL/GenBank/DDBJ databases">
        <title>Genomes of endolithic fungi from Antarctica.</title>
        <authorList>
            <person name="Coleine C."/>
            <person name="Masonjones S."/>
            <person name="Stajich J.E."/>
        </authorList>
    </citation>
    <scope>NUCLEOTIDE SEQUENCE [LARGE SCALE GENOMIC DNA]</scope>
    <source>
        <strain evidence="2 3">CCFEE 5187</strain>
    </source>
</reference>
<evidence type="ECO:0000313" key="2">
    <source>
        <dbReference type="EMBL" id="TKA45677.1"/>
    </source>
</evidence>
<dbReference type="Proteomes" id="UP000308768">
    <property type="component" value="Unassembled WGS sequence"/>
</dbReference>
<feature type="region of interest" description="Disordered" evidence="1">
    <location>
        <begin position="138"/>
        <end position="167"/>
    </location>
</feature>
<proteinExistence type="predicted"/>
<protein>
    <submittedName>
        <fullName evidence="2">Uncharacterized protein</fullName>
    </submittedName>
</protein>
<organism evidence="2 3">
    <name type="scientific">Cryomyces minteri</name>
    <dbReference type="NCBI Taxonomy" id="331657"/>
    <lineage>
        <taxon>Eukaryota</taxon>
        <taxon>Fungi</taxon>
        <taxon>Dikarya</taxon>
        <taxon>Ascomycota</taxon>
        <taxon>Pezizomycotina</taxon>
        <taxon>Dothideomycetes</taxon>
        <taxon>Dothideomycetes incertae sedis</taxon>
        <taxon>Cryomyces</taxon>
    </lineage>
</organism>
<dbReference type="STRING" id="331657.A0A4U0V9Y9"/>
<feature type="compositionally biased region" description="Basic and acidic residues" evidence="1">
    <location>
        <begin position="138"/>
        <end position="147"/>
    </location>
</feature>
<accession>A0A4U0V9Y9</accession>
<dbReference type="OrthoDB" id="5288318at2759"/>
<comment type="caution">
    <text evidence="2">The sequence shown here is derived from an EMBL/GenBank/DDBJ whole genome shotgun (WGS) entry which is preliminary data.</text>
</comment>